<feature type="transmembrane region" description="Helical" evidence="1">
    <location>
        <begin position="165"/>
        <end position="183"/>
    </location>
</feature>
<comment type="caution">
    <text evidence="2">The sequence shown here is derived from an EMBL/GenBank/DDBJ whole genome shotgun (WGS) entry which is preliminary data.</text>
</comment>
<keyword evidence="1" id="KW-0472">Membrane</keyword>
<evidence type="ECO:0000313" key="2">
    <source>
        <dbReference type="EMBL" id="OIQ91858.1"/>
    </source>
</evidence>
<feature type="transmembrane region" description="Helical" evidence="1">
    <location>
        <begin position="115"/>
        <end position="132"/>
    </location>
</feature>
<accession>A0A1J5R934</accession>
<feature type="transmembrane region" description="Helical" evidence="1">
    <location>
        <begin position="195"/>
        <end position="217"/>
    </location>
</feature>
<gene>
    <name evidence="2" type="ORF">GALL_262290</name>
</gene>
<reference evidence="2" key="1">
    <citation type="submission" date="2016-10" db="EMBL/GenBank/DDBJ databases">
        <title>Sequence of Gallionella enrichment culture.</title>
        <authorList>
            <person name="Poehlein A."/>
            <person name="Muehling M."/>
            <person name="Daniel R."/>
        </authorList>
    </citation>
    <scope>NUCLEOTIDE SEQUENCE</scope>
</reference>
<feature type="transmembrane region" description="Helical" evidence="1">
    <location>
        <begin position="40"/>
        <end position="61"/>
    </location>
</feature>
<organism evidence="2">
    <name type="scientific">mine drainage metagenome</name>
    <dbReference type="NCBI Taxonomy" id="410659"/>
    <lineage>
        <taxon>unclassified sequences</taxon>
        <taxon>metagenomes</taxon>
        <taxon>ecological metagenomes</taxon>
    </lineage>
</organism>
<keyword evidence="1" id="KW-1133">Transmembrane helix</keyword>
<feature type="transmembrane region" description="Helical" evidence="1">
    <location>
        <begin position="139"/>
        <end position="159"/>
    </location>
</feature>
<proteinExistence type="predicted"/>
<dbReference type="InterPro" id="IPR011672">
    <property type="entry name" value="DUF1614"/>
</dbReference>
<protein>
    <recommendedName>
        <fullName evidence="3">Membrane protein containing DUF1614</fullName>
    </recommendedName>
</protein>
<keyword evidence="1" id="KW-0812">Transmembrane</keyword>
<feature type="transmembrane region" description="Helical" evidence="1">
    <location>
        <begin position="82"/>
        <end position="109"/>
    </location>
</feature>
<evidence type="ECO:0008006" key="3">
    <source>
        <dbReference type="Google" id="ProtNLM"/>
    </source>
</evidence>
<dbReference type="AlphaFoldDB" id="A0A1J5R934"/>
<sequence length="218" mass="22907">MPKFPLRYILLIAAFAMLLMSIQLGALSVAFEKLDLSPDSAMLLFLTILGGSLVNLPLFSMKSDPPNLEKMPPNLREFYSEMPYTGSTVVLVNVGGCVVPAAFCLYLLVHHPLNLLYVMLAVAAVTLLCFKTTRTVPGIGLGAPMFLAPLAAALASTMLDPSNAAPLAFISGTLGVLIGADLLHLADIRRLGTPFASIGGAGSFDGIFISGLVAVLLT</sequence>
<evidence type="ECO:0000256" key="1">
    <source>
        <dbReference type="SAM" id="Phobius"/>
    </source>
</evidence>
<dbReference type="EMBL" id="MLJW01000247">
    <property type="protein sequence ID" value="OIQ91858.1"/>
    <property type="molecule type" value="Genomic_DNA"/>
</dbReference>
<dbReference type="Pfam" id="PF07758">
    <property type="entry name" value="DUF1614"/>
    <property type="match status" value="1"/>
</dbReference>
<name>A0A1J5R934_9ZZZZ</name>